<dbReference type="PANTHER" id="PTHR34979:SF1">
    <property type="entry name" value="INNER MEMBRANE PROTEIN YGAZ"/>
    <property type="match status" value="1"/>
</dbReference>
<evidence type="ECO:0000256" key="1">
    <source>
        <dbReference type="ARBA" id="ARBA00004651"/>
    </source>
</evidence>
<feature type="transmembrane region" description="Helical" evidence="8">
    <location>
        <begin position="102"/>
        <end position="123"/>
    </location>
</feature>
<keyword evidence="5 8" id="KW-0812">Transmembrane</keyword>
<evidence type="ECO:0000256" key="2">
    <source>
        <dbReference type="ARBA" id="ARBA00010735"/>
    </source>
</evidence>
<organism evidence="9 10">
    <name type="scientific">Thalassovita mangrovi</name>
    <dbReference type="NCBI Taxonomy" id="2692236"/>
    <lineage>
        <taxon>Bacteria</taxon>
        <taxon>Pseudomonadati</taxon>
        <taxon>Pseudomonadota</taxon>
        <taxon>Alphaproteobacteria</taxon>
        <taxon>Rhodobacterales</taxon>
        <taxon>Roseobacteraceae</taxon>
        <taxon>Thalassovita</taxon>
    </lineage>
</organism>
<dbReference type="GO" id="GO:1903785">
    <property type="term" value="P:L-valine transmembrane transport"/>
    <property type="evidence" value="ECO:0007669"/>
    <property type="project" value="TreeGrafter"/>
</dbReference>
<evidence type="ECO:0000256" key="7">
    <source>
        <dbReference type="ARBA" id="ARBA00023136"/>
    </source>
</evidence>
<dbReference type="AlphaFoldDB" id="A0A6L8LMI6"/>
<dbReference type="EMBL" id="WWEN01000010">
    <property type="protein sequence ID" value="MYM57257.1"/>
    <property type="molecule type" value="Genomic_DNA"/>
</dbReference>
<dbReference type="PANTHER" id="PTHR34979">
    <property type="entry name" value="INNER MEMBRANE PROTEIN YGAZ"/>
    <property type="match status" value="1"/>
</dbReference>
<evidence type="ECO:0000313" key="9">
    <source>
        <dbReference type="EMBL" id="MYM57257.1"/>
    </source>
</evidence>
<keyword evidence="3" id="KW-0813">Transport</keyword>
<dbReference type="InterPro" id="IPR011606">
    <property type="entry name" value="Brnchd-chn_aa_trnsp_permease"/>
</dbReference>
<accession>A0A6L8LMI6</accession>
<protein>
    <submittedName>
        <fullName evidence="9">Branched-chain amino acid ABC transporter permease</fullName>
    </submittedName>
</protein>
<feature type="transmembrane region" description="Helical" evidence="8">
    <location>
        <begin position="20"/>
        <end position="40"/>
    </location>
</feature>
<proteinExistence type="inferred from homology"/>
<sequence>MQPSSSRSTYWQGFRDGLPFLFVITPFGLLFGVVGTEAGLNIFETLTFSVVVIAGAAQFTALQLMSEQAPTLIVLASALAVNLRMAMYSASLTPHIGAAPLWQRAMIAYFTVDQSYACSIVAYEENPGWNLRQKVGYFMGTVTPICPMWYVSTLIGAMIGAAIPPELALDFAIPITFIAIIAPGLRTRAHQAAALAAVILSLLFSFMPYNLGVLVAGLGAMITGAQVELWMERRKEAA</sequence>
<comment type="similarity">
    <text evidence="2">Belongs to the AzlC family.</text>
</comment>
<reference evidence="9 10" key="1">
    <citation type="submission" date="2020-01" db="EMBL/GenBank/DDBJ databases">
        <authorList>
            <person name="Chen S."/>
        </authorList>
    </citation>
    <scope>NUCLEOTIDE SEQUENCE [LARGE SCALE GENOMIC DNA]</scope>
    <source>
        <strain evidence="9 10">GS-10</strain>
    </source>
</reference>
<feature type="transmembrane region" description="Helical" evidence="8">
    <location>
        <begin position="46"/>
        <end position="65"/>
    </location>
</feature>
<evidence type="ECO:0000256" key="5">
    <source>
        <dbReference type="ARBA" id="ARBA00022692"/>
    </source>
</evidence>
<keyword evidence="7 8" id="KW-0472">Membrane</keyword>
<feature type="transmembrane region" description="Helical" evidence="8">
    <location>
        <begin position="135"/>
        <end position="161"/>
    </location>
</feature>
<dbReference type="Pfam" id="PF03591">
    <property type="entry name" value="AzlC"/>
    <property type="match status" value="1"/>
</dbReference>
<keyword evidence="10" id="KW-1185">Reference proteome</keyword>
<dbReference type="Proteomes" id="UP000479043">
    <property type="component" value="Unassembled WGS sequence"/>
</dbReference>
<name>A0A6L8LMI6_9RHOB</name>
<dbReference type="GO" id="GO:0005886">
    <property type="term" value="C:plasma membrane"/>
    <property type="evidence" value="ECO:0007669"/>
    <property type="project" value="UniProtKB-SubCell"/>
</dbReference>
<evidence type="ECO:0000256" key="4">
    <source>
        <dbReference type="ARBA" id="ARBA00022475"/>
    </source>
</evidence>
<keyword evidence="6 8" id="KW-1133">Transmembrane helix</keyword>
<comment type="subcellular location">
    <subcellularLocation>
        <location evidence="1">Cell membrane</location>
        <topology evidence="1">Multi-pass membrane protein</topology>
    </subcellularLocation>
</comment>
<evidence type="ECO:0000313" key="10">
    <source>
        <dbReference type="Proteomes" id="UP000479043"/>
    </source>
</evidence>
<evidence type="ECO:0000256" key="8">
    <source>
        <dbReference type="SAM" id="Phobius"/>
    </source>
</evidence>
<evidence type="ECO:0000256" key="3">
    <source>
        <dbReference type="ARBA" id="ARBA00022448"/>
    </source>
</evidence>
<gene>
    <name evidence="9" type="ORF">GR167_18210</name>
</gene>
<keyword evidence="4" id="KW-1003">Cell membrane</keyword>
<feature type="transmembrane region" description="Helical" evidence="8">
    <location>
        <begin position="72"/>
        <end position="90"/>
    </location>
</feature>
<feature type="transmembrane region" description="Helical" evidence="8">
    <location>
        <begin position="167"/>
        <end position="185"/>
    </location>
</feature>
<comment type="caution">
    <text evidence="9">The sequence shown here is derived from an EMBL/GenBank/DDBJ whole genome shotgun (WGS) entry which is preliminary data.</text>
</comment>
<dbReference type="RefSeq" id="WP_160975164.1">
    <property type="nucleotide sequence ID" value="NZ_WWEN01000010.1"/>
</dbReference>
<evidence type="ECO:0000256" key="6">
    <source>
        <dbReference type="ARBA" id="ARBA00022989"/>
    </source>
</evidence>